<dbReference type="PANTHER" id="PTHR30204:SF98">
    <property type="entry name" value="HTH-TYPE TRANSCRIPTIONAL REGULATOR ADHR"/>
    <property type="match status" value="1"/>
</dbReference>
<accession>A0ABM6Z5P0</accession>
<dbReference type="SUPFAM" id="SSF46955">
    <property type="entry name" value="Putative DNA-binding domain"/>
    <property type="match status" value="1"/>
</dbReference>
<gene>
    <name evidence="3" type="ORF">D5R93_00430</name>
</gene>
<dbReference type="Gene3D" id="1.10.1660.10">
    <property type="match status" value="1"/>
</dbReference>
<organism evidence="3 4">
    <name type="scientific">Actinomyces lilanjuaniae</name>
    <dbReference type="NCBI Taxonomy" id="2321394"/>
    <lineage>
        <taxon>Bacteria</taxon>
        <taxon>Bacillati</taxon>
        <taxon>Actinomycetota</taxon>
        <taxon>Actinomycetes</taxon>
        <taxon>Actinomycetales</taxon>
        <taxon>Actinomycetaceae</taxon>
        <taxon>Actinomyces</taxon>
    </lineage>
</organism>
<dbReference type="PANTHER" id="PTHR30204">
    <property type="entry name" value="REDOX-CYCLING DRUG-SENSING TRANSCRIPTIONAL ACTIVATOR SOXR"/>
    <property type="match status" value="1"/>
</dbReference>
<dbReference type="InterPro" id="IPR047057">
    <property type="entry name" value="MerR_fam"/>
</dbReference>
<keyword evidence="4" id="KW-1185">Reference proteome</keyword>
<proteinExistence type="predicted"/>
<dbReference type="Proteomes" id="UP000273001">
    <property type="component" value="Chromosome"/>
</dbReference>
<dbReference type="Pfam" id="PF00376">
    <property type="entry name" value="MerR"/>
    <property type="match status" value="1"/>
</dbReference>
<dbReference type="PROSITE" id="PS50937">
    <property type="entry name" value="HTH_MERR_2"/>
    <property type="match status" value="1"/>
</dbReference>
<dbReference type="InterPro" id="IPR009061">
    <property type="entry name" value="DNA-bd_dom_put_sf"/>
</dbReference>
<protein>
    <submittedName>
        <fullName evidence="3">MerR family transcriptional regulator</fullName>
    </submittedName>
</protein>
<evidence type="ECO:0000259" key="2">
    <source>
        <dbReference type="PROSITE" id="PS50937"/>
    </source>
</evidence>
<sequence length="134" mass="15259">MSRRCGLSPDTLRWYEKEGLVSPVPRGPDGRRRYHATDQSTVWVLTALREAGMPTSQMRRFAELMAEGATTHGRRITILQEQLGRLREHRDRLDRAEQALHAKITHYEELIAQGLDCTGSPVPQTLRALQASRN</sequence>
<evidence type="ECO:0000313" key="3">
    <source>
        <dbReference type="EMBL" id="AYD90701.1"/>
    </source>
</evidence>
<evidence type="ECO:0000313" key="4">
    <source>
        <dbReference type="Proteomes" id="UP000273001"/>
    </source>
</evidence>
<reference evidence="3 4" key="1">
    <citation type="submission" date="2018-09" db="EMBL/GenBank/DDBJ databases">
        <authorList>
            <person name="Li J."/>
        </authorList>
    </citation>
    <scope>NUCLEOTIDE SEQUENCE [LARGE SCALE GENOMIC DNA]</scope>
    <source>
        <strain evidence="3 4">2129</strain>
    </source>
</reference>
<feature type="domain" description="HTH merR-type" evidence="2">
    <location>
        <begin position="1"/>
        <end position="64"/>
    </location>
</feature>
<dbReference type="EMBL" id="CP032514">
    <property type="protein sequence ID" value="AYD90701.1"/>
    <property type="molecule type" value="Genomic_DNA"/>
</dbReference>
<evidence type="ECO:0000256" key="1">
    <source>
        <dbReference type="ARBA" id="ARBA00023125"/>
    </source>
</evidence>
<name>A0ABM6Z5P0_9ACTO</name>
<dbReference type="InterPro" id="IPR000551">
    <property type="entry name" value="MerR-type_HTH_dom"/>
</dbReference>
<dbReference type="SMART" id="SM00422">
    <property type="entry name" value="HTH_MERR"/>
    <property type="match status" value="1"/>
</dbReference>
<keyword evidence="1" id="KW-0238">DNA-binding</keyword>
<dbReference type="CDD" id="cd01109">
    <property type="entry name" value="HTH_YyaN"/>
    <property type="match status" value="1"/>
</dbReference>